<evidence type="ECO:0000313" key="8">
    <source>
        <dbReference type="Proteomes" id="UP000240708"/>
    </source>
</evidence>
<dbReference type="Proteomes" id="UP000240708">
    <property type="component" value="Unassembled WGS sequence"/>
</dbReference>
<evidence type="ECO:0000256" key="4">
    <source>
        <dbReference type="ARBA" id="ARBA00022801"/>
    </source>
</evidence>
<evidence type="ECO:0000256" key="1">
    <source>
        <dbReference type="ARBA" id="ARBA00022645"/>
    </source>
</evidence>
<name>A0A2P8DRJ8_9BACT</name>
<dbReference type="GO" id="GO:0004185">
    <property type="term" value="F:serine-type carboxypeptidase activity"/>
    <property type="evidence" value="ECO:0007669"/>
    <property type="project" value="InterPro"/>
</dbReference>
<keyword evidence="4" id="KW-0378">Hydrolase</keyword>
<keyword evidence="5" id="KW-0325">Glycoprotein</keyword>
<evidence type="ECO:0000256" key="5">
    <source>
        <dbReference type="ARBA" id="ARBA00023180"/>
    </source>
</evidence>
<dbReference type="PANTHER" id="PTHR11802:SF3">
    <property type="entry name" value="RETINOID-INDUCIBLE SERINE CARBOXYPEPTIDASE"/>
    <property type="match status" value="1"/>
</dbReference>
<dbReference type="PANTHER" id="PTHR11802">
    <property type="entry name" value="SERINE PROTEASE FAMILY S10 SERINE CARBOXYPEPTIDASE"/>
    <property type="match status" value="1"/>
</dbReference>
<dbReference type="InterPro" id="IPR001563">
    <property type="entry name" value="Peptidase_S10"/>
</dbReference>
<evidence type="ECO:0000256" key="3">
    <source>
        <dbReference type="ARBA" id="ARBA00022729"/>
    </source>
</evidence>
<dbReference type="InterPro" id="IPR029058">
    <property type="entry name" value="AB_hydrolase_fold"/>
</dbReference>
<evidence type="ECO:0000313" key="7">
    <source>
        <dbReference type="EMBL" id="PSK99843.1"/>
    </source>
</evidence>
<keyword evidence="3 6" id="KW-0732">Signal</keyword>
<sequence length="514" mass="58263">MLRLCAVTNLIKPMRKFNFLILIIFFLASATLAQEKPTDKPFPEPEVFISNQTVRINGVNHTLKTRAGTMLLKDENNEPIALHGFTAYFKEDGPSKRPIIFSFNGGPGSSSYWLHMGVMGPKRIVVNDPDYTKAAPYQLVNNEYSILDIADVVMMDPVGTGLSIPVGKAEGKDFWGVDQDIRAISLFIMQFLKEYDRLQSPKYLLGESYGTMRNAGVMSYLLDKGYALNGVVMVSAVFDIRSLAFPVQESTSYLVHFPTYATTAWYHDKLKNKNPNLEAFVDEVRKFTEEEYLPALFKGGRLSDAERKQVAQKMENYAGVPAKIWERANLRMTAGEFFNELLREEGMTVGRLDSRFIGINPFPINQYAITDPQSDAISPAYTAGFLDYFHRDLGVSKNLNYKTSAYSSPGFKWDWSHKGNEGWGSMISINTAIDMADALNKDPNVKVLIMNGYYDLATVFYGVEHTIDQLNLRPEIRKNIIMTYYEAGHMMYTHMPSLIKFKKDLSDFILDTMK</sequence>
<protein>
    <submittedName>
        <fullName evidence="7">Carboxypeptidase C (Cathepsin A)</fullName>
    </submittedName>
</protein>
<dbReference type="AlphaFoldDB" id="A0A2P8DRJ8"/>
<keyword evidence="1 7" id="KW-0121">Carboxypeptidase</keyword>
<keyword evidence="2" id="KW-0645">Protease</keyword>
<dbReference type="EMBL" id="PYGF01000016">
    <property type="protein sequence ID" value="PSK99843.1"/>
    <property type="molecule type" value="Genomic_DNA"/>
</dbReference>
<keyword evidence="8" id="KW-1185">Reference proteome</keyword>
<gene>
    <name evidence="7" type="ORF">CLV48_11633</name>
</gene>
<evidence type="ECO:0000256" key="6">
    <source>
        <dbReference type="SAM" id="SignalP"/>
    </source>
</evidence>
<reference evidence="7 8" key="1">
    <citation type="submission" date="2018-03" db="EMBL/GenBank/DDBJ databases">
        <title>Genomic Encyclopedia of Archaeal and Bacterial Type Strains, Phase II (KMG-II): from individual species to whole genera.</title>
        <authorList>
            <person name="Goeker M."/>
        </authorList>
    </citation>
    <scope>NUCLEOTIDE SEQUENCE [LARGE SCALE GENOMIC DNA]</scope>
    <source>
        <strain evidence="7 8">DSM 28057</strain>
    </source>
</reference>
<proteinExistence type="predicted"/>
<accession>A0A2P8DRJ8</accession>
<dbReference type="Pfam" id="PF00450">
    <property type="entry name" value="Peptidase_S10"/>
    <property type="match status" value="1"/>
</dbReference>
<feature type="chain" id="PRO_5015145329" evidence="6">
    <location>
        <begin position="34"/>
        <end position="514"/>
    </location>
</feature>
<feature type="signal peptide" evidence="6">
    <location>
        <begin position="1"/>
        <end position="33"/>
    </location>
</feature>
<dbReference type="SUPFAM" id="SSF53474">
    <property type="entry name" value="alpha/beta-Hydrolases"/>
    <property type="match status" value="1"/>
</dbReference>
<dbReference type="Gene3D" id="3.40.50.1820">
    <property type="entry name" value="alpha/beta hydrolase"/>
    <property type="match status" value="1"/>
</dbReference>
<comment type="caution">
    <text evidence="7">The sequence shown here is derived from an EMBL/GenBank/DDBJ whole genome shotgun (WGS) entry which is preliminary data.</text>
</comment>
<evidence type="ECO:0000256" key="2">
    <source>
        <dbReference type="ARBA" id="ARBA00022670"/>
    </source>
</evidence>
<organism evidence="7 8">
    <name type="scientific">Cecembia rubra</name>
    <dbReference type="NCBI Taxonomy" id="1485585"/>
    <lineage>
        <taxon>Bacteria</taxon>
        <taxon>Pseudomonadati</taxon>
        <taxon>Bacteroidota</taxon>
        <taxon>Cytophagia</taxon>
        <taxon>Cytophagales</taxon>
        <taxon>Cyclobacteriaceae</taxon>
        <taxon>Cecembia</taxon>
    </lineage>
</organism>
<dbReference type="GO" id="GO:0006508">
    <property type="term" value="P:proteolysis"/>
    <property type="evidence" value="ECO:0007669"/>
    <property type="project" value="UniProtKB-KW"/>
</dbReference>